<accession>A0A0A9G110</accession>
<dbReference type="AlphaFoldDB" id="A0A0A9G110"/>
<proteinExistence type="predicted"/>
<name>A0A0A9G110_ARUDO</name>
<reference evidence="1" key="1">
    <citation type="submission" date="2014-09" db="EMBL/GenBank/DDBJ databases">
        <authorList>
            <person name="Magalhaes I.L.F."/>
            <person name="Oliveira U."/>
            <person name="Santos F.R."/>
            <person name="Vidigal T.H.D.A."/>
            <person name="Brescovit A.D."/>
            <person name="Santos A.J."/>
        </authorList>
    </citation>
    <scope>NUCLEOTIDE SEQUENCE</scope>
    <source>
        <tissue evidence="1">Shoot tissue taken approximately 20 cm above the soil surface</tissue>
    </source>
</reference>
<reference evidence="1" key="2">
    <citation type="journal article" date="2015" name="Data Brief">
        <title>Shoot transcriptome of the giant reed, Arundo donax.</title>
        <authorList>
            <person name="Barrero R.A."/>
            <person name="Guerrero F.D."/>
            <person name="Moolhuijzen P."/>
            <person name="Goolsby J.A."/>
            <person name="Tidwell J."/>
            <person name="Bellgard S.E."/>
            <person name="Bellgard M.I."/>
        </authorList>
    </citation>
    <scope>NUCLEOTIDE SEQUENCE</scope>
    <source>
        <tissue evidence="1">Shoot tissue taken approximately 20 cm above the soil surface</tissue>
    </source>
</reference>
<sequence>MRKRRRHVANIRDLHFLIGRLRNHCTEVPTPPPPHLTLVQTFGQRTPTKTKVESLLGREV</sequence>
<dbReference type="EMBL" id="GBRH01179111">
    <property type="protein sequence ID" value="JAE18785.1"/>
    <property type="molecule type" value="Transcribed_RNA"/>
</dbReference>
<protein>
    <submittedName>
        <fullName evidence="1">Uncharacterized protein</fullName>
    </submittedName>
</protein>
<organism evidence="1">
    <name type="scientific">Arundo donax</name>
    <name type="common">Giant reed</name>
    <name type="synonym">Donax arundinaceus</name>
    <dbReference type="NCBI Taxonomy" id="35708"/>
    <lineage>
        <taxon>Eukaryota</taxon>
        <taxon>Viridiplantae</taxon>
        <taxon>Streptophyta</taxon>
        <taxon>Embryophyta</taxon>
        <taxon>Tracheophyta</taxon>
        <taxon>Spermatophyta</taxon>
        <taxon>Magnoliopsida</taxon>
        <taxon>Liliopsida</taxon>
        <taxon>Poales</taxon>
        <taxon>Poaceae</taxon>
        <taxon>PACMAD clade</taxon>
        <taxon>Arundinoideae</taxon>
        <taxon>Arundineae</taxon>
        <taxon>Arundo</taxon>
    </lineage>
</organism>
<evidence type="ECO:0000313" key="1">
    <source>
        <dbReference type="EMBL" id="JAE18785.1"/>
    </source>
</evidence>